<sequence>MISPIKLIALSSVALALLPPHAPRASAASDAWVLSEKGYGPLHTGMSKSDLKGRVGATAEEGQVGGCEQIDLVDHPGVVVMFEQGKLARVTVHDRDVKTDRGIGLGSEEAAVRAAYAPLQVEPHAYSDAPAAYFTYWRVSTRQGIRFETDEARKVSVIHVGDDAIRLVEGCS</sequence>
<keyword evidence="3" id="KW-1185">Reference proteome</keyword>
<evidence type="ECO:0008006" key="4">
    <source>
        <dbReference type="Google" id="ProtNLM"/>
    </source>
</evidence>
<evidence type="ECO:0000313" key="3">
    <source>
        <dbReference type="Proteomes" id="UP001057520"/>
    </source>
</evidence>
<name>A0ABY4ZQC3_9CAUL</name>
<protein>
    <recommendedName>
        <fullName evidence="4">Secreted protein</fullName>
    </recommendedName>
</protein>
<accession>A0ABY4ZQC3</accession>
<organism evidence="2 3">
    <name type="scientific">Caulobacter segnis</name>
    <dbReference type="NCBI Taxonomy" id="88688"/>
    <lineage>
        <taxon>Bacteria</taxon>
        <taxon>Pseudomonadati</taxon>
        <taxon>Pseudomonadota</taxon>
        <taxon>Alphaproteobacteria</taxon>
        <taxon>Caulobacterales</taxon>
        <taxon>Caulobacteraceae</taxon>
        <taxon>Caulobacter</taxon>
    </lineage>
</organism>
<feature type="chain" id="PRO_5047154579" description="Secreted protein" evidence="1">
    <location>
        <begin position="28"/>
        <end position="172"/>
    </location>
</feature>
<gene>
    <name evidence="2" type="ORF">MZV50_16370</name>
</gene>
<reference evidence="2 3" key="1">
    <citation type="submission" date="2022-04" db="EMBL/GenBank/DDBJ databases">
        <title>Genome sequence of soybean root-associated Caulobacter segnis RL271.</title>
        <authorList>
            <person name="Longley R."/>
            <person name="Bonito G."/>
            <person name="Trigodet F."/>
            <person name="Crosson S."/>
            <person name="Fiebig A."/>
        </authorList>
    </citation>
    <scope>NUCLEOTIDE SEQUENCE [LARGE SCALE GENOMIC DNA]</scope>
    <source>
        <strain evidence="2 3">RL271</strain>
    </source>
</reference>
<proteinExistence type="predicted"/>
<evidence type="ECO:0000313" key="2">
    <source>
        <dbReference type="EMBL" id="USQ94176.1"/>
    </source>
</evidence>
<keyword evidence="1" id="KW-0732">Signal</keyword>
<dbReference type="Proteomes" id="UP001057520">
    <property type="component" value="Chromosome"/>
</dbReference>
<evidence type="ECO:0000256" key="1">
    <source>
        <dbReference type="SAM" id="SignalP"/>
    </source>
</evidence>
<feature type="signal peptide" evidence="1">
    <location>
        <begin position="1"/>
        <end position="27"/>
    </location>
</feature>
<dbReference type="EMBL" id="CP096040">
    <property type="protein sequence ID" value="USQ94176.1"/>
    <property type="molecule type" value="Genomic_DNA"/>
</dbReference>